<accession>A0A645F6J6</accession>
<evidence type="ECO:0008006" key="2">
    <source>
        <dbReference type="Google" id="ProtNLM"/>
    </source>
</evidence>
<gene>
    <name evidence="1" type="ORF">SDC9_155516</name>
</gene>
<dbReference type="AlphaFoldDB" id="A0A645F6J6"/>
<name>A0A645F6J6_9ZZZZ</name>
<protein>
    <recommendedName>
        <fullName evidence="2">Peptidylprolyl isomerase</fullName>
    </recommendedName>
</protein>
<evidence type="ECO:0000313" key="1">
    <source>
        <dbReference type="EMBL" id="MPN08234.1"/>
    </source>
</evidence>
<comment type="caution">
    <text evidence="1">The sequence shown here is derived from an EMBL/GenBank/DDBJ whole genome shotgun (WGS) entry which is preliminary data.</text>
</comment>
<sequence>MEPKVAGAAFGVAKGKLSNPVEGMTGVYVLVKKSETINKQPGDLKQIQEGIQGQNAQQFGQLFLKSLQDNAKIKDYRIEIYNQQAAQ</sequence>
<dbReference type="EMBL" id="VSSQ01054262">
    <property type="protein sequence ID" value="MPN08234.1"/>
    <property type="molecule type" value="Genomic_DNA"/>
</dbReference>
<organism evidence="1">
    <name type="scientific">bioreactor metagenome</name>
    <dbReference type="NCBI Taxonomy" id="1076179"/>
    <lineage>
        <taxon>unclassified sequences</taxon>
        <taxon>metagenomes</taxon>
        <taxon>ecological metagenomes</taxon>
    </lineage>
</organism>
<reference evidence="1" key="1">
    <citation type="submission" date="2019-08" db="EMBL/GenBank/DDBJ databases">
        <authorList>
            <person name="Kucharzyk K."/>
            <person name="Murdoch R.W."/>
            <person name="Higgins S."/>
            <person name="Loffler F."/>
        </authorList>
    </citation>
    <scope>NUCLEOTIDE SEQUENCE</scope>
</reference>
<proteinExistence type="predicted"/>